<keyword evidence="5 12" id="KW-0694">RNA-binding</keyword>
<dbReference type="GO" id="GO:0000340">
    <property type="term" value="F:RNA 7-methylguanosine cap binding"/>
    <property type="evidence" value="ECO:0007669"/>
    <property type="project" value="TreeGrafter"/>
</dbReference>
<protein>
    <recommendedName>
        <fullName evidence="10">Eukaryotic translation initiation factor 4E-1</fullName>
    </recommendedName>
    <alternativeName>
        <fullName evidence="9">eIF-4F 25 kDa subunit</fullName>
    </alternativeName>
    <alternativeName>
        <fullName evidence="11">eIF-4F p26 subunit</fullName>
    </alternativeName>
    <alternativeName>
        <fullName evidence="8">mRNA cap-binding protein</fullName>
    </alternativeName>
</protein>
<evidence type="ECO:0000256" key="7">
    <source>
        <dbReference type="ARBA" id="ARBA00023157"/>
    </source>
</evidence>
<proteinExistence type="inferred from homology"/>
<evidence type="ECO:0000256" key="6">
    <source>
        <dbReference type="ARBA" id="ARBA00022917"/>
    </source>
</evidence>
<evidence type="ECO:0000256" key="10">
    <source>
        <dbReference type="ARBA" id="ARBA00041073"/>
    </source>
</evidence>
<organism evidence="14 15">
    <name type="scientific">Castanea mollissima</name>
    <name type="common">Chinese chestnut</name>
    <dbReference type="NCBI Taxonomy" id="60419"/>
    <lineage>
        <taxon>Eukaryota</taxon>
        <taxon>Viridiplantae</taxon>
        <taxon>Streptophyta</taxon>
        <taxon>Embryophyta</taxon>
        <taxon>Tracheophyta</taxon>
        <taxon>Spermatophyta</taxon>
        <taxon>Magnoliopsida</taxon>
        <taxon>eudicotyledons</taxon>
        <taxon>Gunneridae</taxon>
        <taxon>Pentapetalae</taxon>
        <taxon>rosids</taxon>
        <taxon>fabids</taxon>
        <taxon>Fagales</taxon>
        <taxon>Fagaceae</taxon>
        <taxon>Castanea</taxon>
    </lineage>
</organism>
<keyword evidence="3 12" id="KW-0396">Initiation factor</keyword>
<evidence type="ECO:0000256" key="12">
    <source>
        <dbReference type="RuleBase" id="RU004374"/>
    </source>
</evidence>
<evidence type="ECO:0000256" key="2">
    <source>
        <dbReference type="ARBA" id="ARBA00022490"/>
    </source>
</evidence>
<evidence type="ECO:0000256" key="3">
    <source>
        <dbReference type="ARBA" id="ARBA00022540"/>
    </source>
</evidence>
<comment type="similarity">
    <text evidence="1 12">Belongs to the eukaryotic initiation factor 4E family.</text>
</comment>
<dbReference type="InterPro" id="IPR001040">
    <property type="entry name" value="TIF_eIF_4E"/>
</dbReference>
<dbReference type="GO" id="GO:0006417">
    <property type="term" value="P:regulation of translation"/>
    <property type="evidence" value="ECO:0007669"/>
    <property type="project" value="UniProtKB-KW"/>
</dbReference>
<name>A0A8J4VYG7_9ROSI</name>
<keyword evidence="6 12" id="KW-0648">Protein biosynthesis</keyword>
<keyword evidence="4" id="KW-0810">Translation regulation</keyword>
<evidence type="ECO:0000256" key="8">
    <source>
        <dbReference type="ARBA" id="ARBA00030245"/>
    </source>
</evidence>
<reference evidence="14" key="1">
    <citation type="submission" date="2020-03" db="EMBL/GenBank/DDBJ databases">
        <title>Castanea mollissima Vanexum genome sequencing.</title>
        <authorList>
            <person name="Staton M."/>
        </authorList>
    </citation>
    <scope>NUCLEOTIDE SEQUENCE</scope>
    <source>
        <tissue evidence="14">Leaf</tissue>
    </source>
</reference>
<dbReference type="EMBL" id="JRKL02001071">
    <property type="protein sequence ID" value="KAF3966239.1"/>
    <property type="molecule type" value="Genomic_DNA"/>
</dbReference>
<dbReference type="Proteomes" id="UP000737018">
    <property type="component" value="Unassembled WGS sequence"/>
</dbReference>
<dbReference type="Pfam" id="PF01652">
    <property type="entry name" value="IF4E"/>
    <property type="match status" value="1"/>
</dbReference>
<evidence type="ECO:0000313" key="14">
    <source>
        <dbReference type="EMBL" id="KAF3966239.1"/>
    </source>
</evidence>
<evidence type="ECO:0000256" key="11">
    <source>
        <dbReference type="ARBA" id="ARBA00041713"/>
    </source>
</evidence>
<dbReference type="SUPFAM" id="SSF55418">
    <property type="entry name" value="eIF4e-like"/>
    <property type="match status" value="1"/>
</dbReference>
<keyword evidence="7" id="KW-1015">Disulfide bond</keyword>
<sequence>MVADETVKPGTLEEQSNTNAAPNPNPNMNMRAVEEEEEDELEEGEIAGGEDESKGSSATTAVTHPLEHSWTFWFDNPSAKSKQAAWGSSMRPIYTFSTVEEFWSVYNNIHHPGKLAVGADFYCFKDKIEPKWEDPVCANGGKWTLTFQRGKSDTCWLYTLLAMIGEQFDHGDEICGAVVNVRARQEKISLWTKNATNEAAQVSIGKQWKEFLDYNDNIGFIFHDDAKKLDRAAKNRYNA</sequence>
<dbReference type="PROSITE" id="PS00813">
    <property type="entry name" value="IF4E"/>
    <property type="match status" value="1"/>
</dbReference>
<dbReference type="PANTHER" id="PTHR11960">
    <property type="entry name" value="EUKARYOTIC TRANSLATION INITIATION FACTOR 4E RELATED"/>
    <property type="match status" value="1"/>
</dbReference>
<gene>
    <name evidence="14" type="ORF">CMV_009638</name>
</gene>
<evidence type="ECO:0000256" key="9">
    <source>
        <dbReference type="ARBA" id="ARBA00032656"/>
    </source>
</evidence>
<dbReference type="AlphaFoldDB" id="A0A8J4VYG7"/>
<dbReference type="OrthoDB" id="590761at2759"/>
<evidence type="ECO:0000256" key="5">
    <source>
        <dbReference type="ARBA" id="ARBA00022884"/>
    </source>
</evidence>
<feature type="region of interest" description="Disordered" evidence="13">
    <location>
        <begin position="1"/>
        <end position="60"/>
    </location>
</feature>
<dbReference type="Gene3D" id="3.30.760.10">
    <property type="entry name" value="RNA Cap, Translation Initiation Factor Eif4e"/>
    <property type="match status" value="1"/>
</dbReference>
<dbReference type="FunFam" id="3.30.760.10:FF:000003">
    <property type="entry name" value="Eukaryotic translation initiation factor 4E"/>
    <property type="match status" value="1"/>
</dbReference>
<dbReference type="InterPro" id="IPR023398">
    <property type="entry name" value="TIF_eIF4e-like"/>
</dbReference>
<dbReference type="GO" id="GO:0016281">
    <property type="term" value="C:eukaryotic translation initiation factor 4F complex"/>
    <property type="evidence" value="ECO:0007669"/>
    <property type="project" value="TreeGrafter"/>
</dbReference>
<evidence type="ECO:0000256" key="1">
    <source>
        <dbReference type="ARBA" id="ARBA00009860"/>
    </source>
</evidence>
<keyword evidence="2" id="KW-0963">Cytoplasm</keyword>
<evidence type="ECO:0000313" key="15">
    <source>
        <dbReference type="Proteomes" id="UP000737018"/>
    </source>
</evidence>
<dbReference type="InterPro" id="IPR019770">
    <property type="entry name" value="TIF_eIF_4E_CS"/>
</dbReference>
<evidence type="ECO:0000256" key="13">
    <source>
        <dbReference type="SAM" id="MobiDB-lite"/>
    </source>
</evidence>
<evidence type="ECO:0000256" key="4">
    <source>
        <dbReference type="ARBA" id="ARBA00022845"/>
    </source>
</evidence>
<comment type="caution">
    <text evidence="14">The sequence shown here is derived from an EMBL/GenBank/DDBJ whole genome shotgun (WGS) entry which is preliminary data.</text>
</comment>
<feature type="compositionally biased region" description="Low complexity" evidence="13">
    <location>
        <begin position="19"/>
        <end position="30"/>
    </location>
</feature>
<dbReference type="GO" id="GO:0051607">
    <property type="term" value="P:defense response to virus"/>
    <property type="evidence" value="ECO:0007669"/>
    <property type="project" value="UniProtKB-ARBA"/>
</dbReference>
<accession>A0A8J4VYG7</accession>
<feature type="compositionally biased region" description="Acidic residues" evidence="13">
    <location>
        <begin position="34"/>
        <end position="50"/>
    </location>
</feature>
<keyword evidence="15" id="KW-1185">Reference proteome</keyword>
<dbReference type="PANTHER" id="PTHR11960:SF8">
    <property type="entry name" value="EUKARYOTIC TRANSLATION INITIATION FACTOR 4E1-RELATED"/>
    <property type="match status" value="1"/>
</dbReference>
<dbReference type="GO" id="GO:0003743">
    <property type="term" value="F:translation initiation factor activity"/>
    <property type="evidence" value="ECO:0007669"/>
    <property type="project" value="UniProtKB-KW"/>
</dbReference>